<feature type="non-terminal residue" evidence="2">
    <location>
        <position position="1"/>
    </location>
</feature>
<reference evidence="2" key="1">
    <citation type="submission" date="2020-10" db="EMBL/GenBank/DDBJ databases">
        <authorList>
            <person name="Castelo-Branco R."/>
            <person name="Eusebio N."/>
            <person name="Adriana R."/>
            <person name="Vieira A."/>
            <person name="Brugerolle De Fraissinette N."/>
            <person name="Rezende De Castro R."/>
            <person name="Schneider M.P."/>
            <person name="Vasconcelos V."/>
            <person name="Leao P.N."/>
        </authorList>
    </citation>
    <scope>NUCLEOTIDE SEQUENCE</scope>
    <source>
        <strain evidence="2">LEGE 11479</strain>
    </source>
</reference>
<name>A0A928ZY89_LEPEC</name>
<dbReference type="SUPFAM" id="SSF88713">
    <property type="entry name" value="Glycoside hydrolase/deacetylase"/>
    <property type="match status" value="1"/>
</dbReference>
<dbReference type="InterPro" id="IPR002509">
    <property type="entry name" value="NODB_dom"/>
</dbReference>
<evidence type="ECO:0000313" key="2">
    <source>
        <dbReference type="EMBL" id="MBE9069588.1"/>
    </source>
</evidence>
<keyword evidence="3" id="KW-1185">Reference proteome</keyword>
<feature type="domain" description="NodB homology" evidence="1">
    <location>
        <begin position="1"/>
        <end position="74"/>
    </location>
</feature>
<dbReference type="AlphaFoldDB" id="A0A928ZY89"/>
<dbReference type="InterPro" id="IPR050248">
    <property type="entry name" value="Polysacc_deacetylase_ArnD"/>
</dbReference>
<dbReference type="InterPro" id="IPR011330">
    <property type="entry name" value="Glyco_hydro/deAcase_b/a-brl"/>
</dbReference>
<sequence>PWELARRKKTNVLWNVDPKDYETPDPEKIADRVVNNVEPGSIVLLHDGGGDRSQTVAATKIVLQKLQQEGYQFKTISELMTLQV</sequence>
<protein>
    <submittedName>
        <fullName evidence="2">Polysaccharide deacetylase</fullName>
    </submittedName>
</protein>
<gene>
    <name evidence="2" type="ORF">IQ260_23355</name>
</gene>
<accession>A0A928ZY89</accession>
<evidence type="ECO:0000313" key="3">
    <source>
        <dbReference type="Proteomes" id="UP000615026"/>
    </source>
</evidence>
<dbReference type="PANTHER" id="PTHR10587">
    <property type="entry name" value="GLYCOSYL TRANSFERASE-RELATED"/>
    <property type="match status" value="1"/>
</dbReference>
<dbReference type="GO" id="GO:0005975">
    <property type="term" value="P:carbohydrate metabolic process"/>
    <property type="evidence" value="ECO:0007669"/>
    <property type="project" value="InterPro"/>
</dbReference>
<dbReference type="Proteomes" id="UP000615026">
    <property type="component" value="Unassembled WGS sequence"/>
</dbReference>
<comment type="caution">
    <text evidence="2">The sequence shown here is derived from an EMBL/GenBank/DDBJ whole genome shotgun (WGS) entry which is preliminary data.</text>
</comment>
<dbReference type="PROSITE" id="PS51677">
    <property type="entry name" value="NODB"/>
    <property type="match status" value="1"/>
</dbReference>
<dbReference type="EMBL" id="JADEXP010000294">
    <property type="protein sequence ID" value="MBE9069588.1"/>
    <property type="molecule type" value="Genomic_DNA"/>
</dbReference>
<evidence type="ECO:0000259" key="1">
    <source>
        <dbReference type="PROSITE" id="PS51677"/>
    </source>
</evidence>
<dbReference type="GO" id="GO:0016810">
    <property type="term" value="F:hydrolase activity, acting on carbon-nitrogen (but not peptide) bonds"/>
    <property type="evidence" value="ECO:0007669"/>
    <property type="project" value="InterPro"/>
</dbReference>
<organism evidence="2 3">
    <name type="scientific">Leptolyngbya cf. ectocarpi LEGE 11479</name>
    <dbReference type="NCBI Taxonomy" id="1828722"/>
    <lineage>
        <taxon>Bacteria</taxon>
        <taxon>Bacillati</taxon>
        <taxon>Cyanobacteriota</taxon>
        <taxon>Cyanophyceae</taxon>
        <taxon>Leptolyngbyales</taxon>
        <taxon>Leptolyngbyaceae</taxon>
        <taxon>Leptolyngbya group</taxon>
        <taxon>Leptolyngbya</taxon>
    </lineage>
</organism>
<proteinExistence type="predicted"/>
<dbReference type="Gene3D" id="3.20.20.370">
    <property type="entry name" value="Glycoside hydrolase/deacetylase"/>
    <property type="match status" value="1"/>
</dbReference>